<feature type="region of interest" description="Disordered" evidence="1">
    <location>
        <begin position="31"/>
        <end position="59"/>
    </location>
</feature>
<dbReference type="PANTHER" id="PTHR43798:SF33">
    <property type="entry name" value="HYDROLASE, PUTATIVE (AFU_ORTHOLOGUE AFUA_2G14860)-RELATED"/>
    <property type="match status" value="1"/>
</dbReference>
<dbReference type="Gene3D" id="3.40.50.1820">
    <property type="entry name" value="alpha/beta hydrolase"/>
    <property type="match status" value="1"/>
</dbReference>
<dbReference type="EMBL" id="CP065989">
    <property type="protein sequence ID" value="QQB15782.1"/>
    <property type="molecule type" value="Genomic_DNA"/>
</dbReference>
<dbReference type="PANTHER" id="PTHR43798">
    <property type="entry name" value="MONOACYLGLYCEROL LIPASE"/>
    <property type="match status" value="1"/>
</dbReference>
<dbReference type="GO" id="GO:0016020">
    <property type="term" value="C:membrane"/>
    <property type="evidence" value="ECO:0007669"/>
    <property type="project" value="TreeGrafter"/>
</dbReference>
<feature type="compositionally biased region" description="Basic and acidic residues" evidence="1">
    <location>
        <begin position="38"/>
        <end position="53"/>
    </location>
</feature>
<dbReference type="AlphaFoldDB" id="A0A7T4A1V5"/>
<dbReference type="GO" id="GO:0016787">
    <property type="term" value="F:hydrolase activity"/>
    <property type="evidence" value="ECO:0007669"/>
    <property type="project" value="UniProtKB-KW"/>
</dbReference>
<dbReference type="InterPro" id="IPR000073">
    <property type="entry name" value="AB_hydrolase_1"/>
</dbReference>
<dbReference type="SUPFAM" id="SSF53474">
    <property type="entry name" value="alpha/beta-Hydrolases"/>
    <property type="match status" value="1"/>
</dbReference>
<evidence type="ECO:0000313" key="4">
    <source>
        <dbReference type="Proteomes" id="UP000595374"/>
    </source>
</evidence>
<dbReference type="Pfam" id="PF12697">
    <property type="entry name" value="Abhydrolase_6"/>
    <property type="match status" value="1"/>
</dbReference>
<dbReference type="InterPro" id="IPR050266">
    <property type="entry name" value="AB_hydrolase_sf"/>
</dbReference>
<dbReference type="Proteomes" id="UP000595374">
    <property type="component" value="Chromosome"/>
</dbReference>
<keyword evidence="3" id="KW-0378">Hydrolase</keyword>
<gene>
    <name evidence="3" type="ORF">I6H47_07670</name>
</gene>
<name>A0A7T4A1V5_9MICO</name>
<feature type="domain" description="AB hydrolase-1" evidence="2">
    <location>
        <begin position="69"/>
        <end position="309"/>
    </location>
</feature>
<accession>A0A7T4A1V5</accession>
<evidence type="ECO:0000313" key="3">
    <source>
        <dbReference type="EMBL" id="QQB15782.1"/>
    </source>
</evidence>
<organism evidence="3 4">
    <name type="scientific">Brevibacterium casei</name>
    <dbReference type="NCBI Taxonomy" id="33889"/>
    <lineage>
        <taxon>Bacteria</taxon>
        <taxon>Bacillati</taxon>
        <taxon>Actinomycetota</taxon>
        <taxon>Actinomycetes</taxon>
        <taxon>Micrococcales</taxon>
        <taxon>Brevibacteriaceae</taxon>
        <taxon>Brevibacterium</taxon>
    </lineage>
</organism>
<evidence type="ECO:0000259" key="2">
    <source>
        <dbReference type="Pfam" id="PF12697"/>
    </source>
</evidence>
<protein>
    <submittedName>
        <fullName evidence="3">Alpha/beta fold hydrolase</fullName>
    </submittedName>
</protein>
<dbReference type="InterPro" id="IPR029058">
    <property type="entry name" value="AB_hydrolase_fold"/>
</dbReference>
<sequence length="326" mass="34350">MSAESRFANLATTVIDGYTVYRRPGTASVGETAAVGESGDRDTALPAHDDSRPAGDVGPGAAGPAALPVLLLNGCAIAAASWAPVIEAMPDREVIAIDRPGFAGTPWPGVLPDLATEVAAMERAIGEHDEVVIVAHSMASFRAEAFARLHPERVAGIVLVDPSIEDYRYRGSAGALSRATLLPVLGALTTRIEIGQLASLVSHRGFSKQSGSGRALDQAAFKDPYADPDTLKASLAEWLSYRSQGADLQALRTSTDPVAAPTSALEAPPLSNLRRERILGQAFADLRKREVLDSRHLMMIDRPDVIVEAVDEVSREARAAGAGSKD</sequence>
<proteinExistence type="predicted"/>
<evidence type="ECO:0000256" key="1">
    <source>
        <dbReference type="SAM" id="MobiDB-lite"/>
    </source>
</evidence>
<reference evidence="3 4" key="1">
    <citation type="submission" date="2020-12" db="EMBL/GenBank/DDBJ databases">
        <title>FDA dAtabase for Regulatory Grade micrObial Sequences (FDA-ARGOS): Supporting development and validation of Infectious Disease Dx tests.</title>
        <authorList>
            <person name="Sproer C."/>
            <person name="Gronow S."/>
            <person name="Severitt S."/>
            <person name="Schroder I."/>
            <person name="Tallon L."/>
            <person name="Sadzewicz L."/>
            <person name="Zhao X."/>
            <person name="Boylan J."/>
            <person name="Ott S."/>
            <person name="Bowen H."/>
            <person name="Vavikolanu K."/>
            <person name="Mehta A."/>
            <person name="Aluvathingal J."/>
            <person name="Nadendla S."/>
            <person name="Lowell S."/>
            <person name="Myers T."/>
            <person name="Yan Y."/>
            <person name="Sichtig H."/>
        </authorList>
    </citation>
    <scope>NUCLEOTIDE SEQUENCE [LARGE SCALE GENOMIC DNA]</scope>
    <source>
        <strain evidence="3 4">FDAARGOS_990</strain>
    </source>
</reference>
<dbReference type="RefSeq" id="WP_198500711.1">
    <property type="nucleotide sequence ID" value="NZ_CP065989.1"/>
</dbReference>